<proteinExistence type="predicted"/>
<accession>A0A380NME0</accession>
<protein>
    <submittedName>
        <fullName evidence="1">Uncharacterized protein</fullName>
    </submittedName>
</protein>
<keyword evidence="2" id="KW-1185">Reference proteome</keyword>
<organism evidence="1 2">
    <name type="scientific">Veillonella criceti</name>
    <dbReference type="NCBI Taxonomy" id="103891"/>
    <lineage>
        <taxon>Bacteria</taxon>
        <taxon>Bacillati</taxon>
        <taxon>Bacillota</taxon>
        <taxon>Negativicutes</taxon>
        <taxon>Veillonellales</taxon>
        <taxon>Veillonellaceae</taxon>
        <taxon>Veillonella</taxon>
    </lineage>
</organism>
<reference evidence="1 2" key="1">
    <citation type="submission" date="2018-06" db="EMBL/GenBank/DDBJ databases">
        <authorList>
            <consortium name="Pathogen Informatics"/>
            <person name="Doyle S."/>
        </authorList>
    </citation>
    <scope>NUCLEOTIDE SEQUENCE [LARGE SCALE GENOMIC DNA]</scope>
    <source>
        <strain evidence="1 2">NCTC12020</strain>
    </source>
</reference>
<dbReference type="EMBL" id="UHIO01000001">
    <property type="protein sequence ID" value="SUP43368.1"/>
    <property type="molecule type" value="Genomic_DNA"/>
</dbReference>
<gene>
    <name evidence="1" type="ORF">NCTC12020_01158</name>
</gene>
<name>A0A380NME0_9FIRM</name>
<dbReference type="AlphaFoldDB" id="A0A380NME0"/>
<dbReference type="Proteomes" id="UP000255367">
    <property type="component" value="Unassembled WGS sequence"/>
</dbReference>
<evidence type="ECO:0000313" key="2">
    <source>
        <dbReference type="Proteomes" id="UP000255367"/>
    </source>
</evidence>
<evidence type="ECO:0000313" key="1">
    <source>
        <dbReference type="EMBL" id="SUP43368.1"/>
    </source>
</evidence>
<sequence length="206" mass="23468">MPMMSNVVGATDQGKHLGHYKSHVYDGRDKLKVVNSDIIAQLLRGKLDSTNEEIDDKLQKDTKEKSKKQISERALPVILAMKANLPVSYFKAYIKNNFTDVSRYVLYTGLVNSAFKSYVQPNCVEKGLLELASYGFMNEDTSDAFTRYMVYDLNTDKIYYSKCRVYYDTNSLKTSEVEAFDGGEVADLSMVHDVMEELAQRVGYRN</sequence>